<protein>
    <submittedName>
        <fullName evidence="5">Chemotaxis protein CheC</fullName>
    </submittedName>
</protein>
<dbReference type="OrthoDB" id="9812187at2"/>
<dbReference type="EMBL" id="FNEN01000009">
    <property type="protein sequence ID" value="SDI94228.1"/>
    <property type="molecule type" value="Genomic_DNA"/>
</dbReference>
<evidence type="ECO:0000259" key="4">
    <source>
        <dbReference type="Pfam" id="PF13690"/>
    </source>
</evidence>
<dbReference type="AlphaFoldDB" id="A0A1G8PPH4"/>
<dbReference type="InterPro" id="IPR007597">
    <property type="entry name" value="CheC"/>
</dbReference>
<keyword evidence="2" id="KW-0378">Hydrolase</keyword>
<dbReference type="InterPro" id="IPR028976">
    <property type="entry name" value="CheC-like_sf"/>
</dbReference>
<dbReference type="Proteomes" id="UP000198853">
    <property type="component" value="Unassembled WGS sequence"/>
</dbReference>
<dbReference type="RefSeq" id="WP_090398855.1">
    <property type="nucleotide sequence ID" value="NZ_FNEN01000009.1"/>
</dbReference>
<dbReference type="InterPro" id="IPR028051">
    <property type="entry name" value="CheX-like_dom"/>
</dbReference>
<sequence>MLDLTAVEMDQLKEISSIGFGHAATALSELLQKRCKMTVPAVDIVAFDEVVALAGGPENVVAAIFLKIEGPFRATILFVLPAEQASGIVRQLTGQKSDIDEETGLSALNEFGNIIAGTYVATFADMTKLDVRASIPASVIDMAGAVLTPGLLPLSVYGDEVILLQTDFNDEKRLAQFYLLPEPGSVDVLRQVLKGLSQ</sequence>
<evidence type="ECO:0000313" key="5">
    <source>
        <dbReference type="EMBL" id="SDI94228.1"/>
    </source>
</evidence>
<dbReference type="Pfam" id="PF13690">
    <property type="entry name" value="CheX"/>
    <property type="match status" value="1"/>
</dbReference>
<keyword evidence="1" id="KW-0145">Chemotaxis</keyword>
<dbReference type="Pfam" id="PF04509">
    <property type="entry name" value="CheC"/>
    <property type="match status" value="1"/>
</dbReference>
<evidence type="ECO:0000256" key="1">
    <source>
        <dbReference type="ARBA" id="ARBA00022500"/>
    </source>
</evidence>
<dbReference type="GO" id="GO:0016787">
    <property type="term" value="F:hydrolase activity"/>
    <property type="evidence" value="ECO:0007669"/>
    <property type="project" value="UniProtKB-KW"/>
</dbReference>
<evidence type="ECO:0000259" key="3">
    <source>
        <dbReference type="Pfam" id="PF04509"/>
    </source>
</evidence>
<dbReference type="GO" id="GO:0006935">
    <property type="term" value="P:chemotaxis"/>
    <property type="evidence" value="ECO:0007669"/>
    <property type="project" value="UniProtKB-KW"/>
</dbReference>
<gene>
    <name evidence="5" type="ORF">SAMN04488123_10935</name>
</gene>
<dbReference type="PANTHER" id="PTHR43693:SF1">
    <property type="entry name" value="PROTEIN PHOSPHATASE CHEZ"/>
    <property type="match status" value="1"/>
</dbReference>
<feature type="domain" description="Chemotaxis phosphatase CheX-like" evidence="4">
    <location>
        <begin position="65"/>
        <end position="143"/>
    </location>
</feature>
<proteinExistence type="predicted"/>
<dbReference type="CDD" id="cd17909">
    <property type="entry name" value="CheC_ClassI"/>
    <property type="match status" value="1"/>
</dbReference>
<accession>A0A1G8PPH4</accession>
<dbReference type="InterPro" id="IPR050992">
    <property type="entry name" value="CheZ_family_phosphatases"/>
</dbReference>
<name>A0A1G8PPH4_9BACI</name>
<evidence type="ECO:0000313" key="6">
    <source>
        <dbReference type="Proteomes" id="UP000198853"/>
    </source>
</evidence>
<evidence type="ECO:0000256" key="2">
    <source>
        <dbReference type="ARBA" id="ARBA00022801"/>
    </source>
</evidence>
<reference evidence="5 6" key="1">
    <citation type="submission" date="2016-10" db="EMBL/GenBank/DDBJ databases">
        <authorList>
            <person name="de Groot N.N."/>
        </authorList>
    </citation>
    <scope>NUCLEOTIDE SEQUENCE [LARGE SCALE GENOMIC DNA]</scope>
    <source>
        <strain evidence="5 6">DSM 21771</strain>
    </source>
</reference>
<dbReference type="PANTHER" id="PTHR43693">
    <property type="entry name" value="PROTEIN PHOSPHATASE CHEZ"/>
    <property type="match status" value="1"/>
</dbReference>
<keyword evidence="6" id="KW-1185">Reference proteome</keyword>
<dbReference type="Gene3D" id="3.40.1550.10">
    <property type="entry name" value="CheC-like"/>
    <property type="match status" value="1"/>
</dbReference>
<dbReference type="SUPFAM" id="SSF103039">
    <property type="entry name" value="CheC-like"/>
    <property type="match status" value="1"/>
</dbReference>
<organism evidence="5 6">
    <name type="scientific">Natribacillus halophilus</name>
    <dbReference type="NCBI Taxonomy" id="549003"/>
    <lineage>
        <taxon>Bacteria</taxon>
        <taxon>Bacillati</taxon>
        <taxon>Bacillota</taxon>
        <taxon>Bacilli</taxon>
        <taxon>Bacillales</taxon>
        <taxon>Bacillaceae</taxon>
        <taxon>Natribacillus</taxon>
    </lineage>
</organism>
<feature type="domain" description="CheC-like protein" evidence="3">
    <location>
        <begin position="9"/>
        <end position="42"/>
    </location>
</feature>